<evidence type="ECO:0000256" key="3">
    <source>
        <dbReference type="ARBA" id="ARBA00022691"/>
    </source>
</evidence>
<dbReference type="SFLD" id="SFLDS00029">
    <property type="entry name" value="Radical_SAM"/>
    <property type="match status" value="1"/>
</dbReference>
<dbReference type="PROSITE" id="PS51918">
    <property type="entry name" value="RADICAL_SAM"/>
    <property type="match status" value="1"/>
</dbReference>
<keyword evidence="5" id="KW-0408">Iron</keyword>
<dbReference type="GO" id="GO:0003824">
    <property type="term" value="F:catalytic activity"/>
    <property type="evidence" value="ECO:0007669"/>
    <property type="project" value="InterPro"/>
</dbReference>
<evidence type="ECO:0000256" key="5">
    <source>
        <dbReference type="ARBA" id="ARBA00023004"/>
    </source>
</evidence>
<dbReference type="GO" id="GO:0046872">
    <property type="term" value="F:metal ion binding"/>
    <property type="evidence" value="ECO:0007669"/>
    <property type="project" value="UniProtKB-KW"/>
</dbReference>
<dbReference type="SFLD" id="SFLDG01386">
    <property type="entry name" value="main_SPASM_domain-containing"/>
    <property type="match status" value="1"/>
</dbReference>
<keyword evidence="9" id="KW-1185">Reference proteome</keyword>
<dbReference type="InterPro" id="IPR007197">
    <property type="entry name" value="rSAM"/>
</dbReference>
<evidence type="ECO:0000256" key="2">
    <source>
        <dbReference type="ARBA" id="ARBA00022485"/>
    </source>
</evidence>
<reference evidence="8 9" key="1">
    <citation type="submission" date="2019-09" db="EMBL/GenBank/DDBJ databases">
        <title>Genome sequence of Rhodovastum atsumiense, a diverse member of the Acetobacteraceae family of non-sulfur purple photosynthetic bacteria.</title>
        <authorList>
            <person name="Meyer T."/>
            <person name="Kyndt J."/>
        </authorList>
    </citation>
    <scope>NUCLEOTIDE SEQUENCE [LARGE SCALE GENOMIC DNA]</scope>
    <source>
        <strain evidence="8 9">DSM 21279</strain>
    </source>
</reference>
<dbReference type="CDD" id="cd01335">
    <property type="entry name" value="Radical_SAM"/>
    <property type="match status" value="1"/>
</dbReference>
<keyword evidence="2" id="KW-0004">4Fe-4S</keyword>
<feature type="domain" description="Radical SAM core" evidence="7">
    <location>
        <begin position="49"/>
        <end position="282"/>
    </location>
</feature>
<dbReference type="PANTHER" id="PTHR11228">
    <property type="entry name" value="RADICAL SAM DOMAIN PROTEIN"/>
    <property type="match status" value="1"/>
</dbReference>
<comment type="cofactor">
    <cofactor evidence="1">
        <name>[4Fe-4S] cluster</name>
        <dbReference type="ChEBI" id="CHEBI:49883"/>
    </cofactor>
</comment>
<evidence type="ECO:0000256" key="1">
    <source>
        <dbReference type="ARBA" id="ARBA00001966"/>
    </source>
</evidence>
<dbReference type="InterPro" id="IPR023885">
    <property type="entry name" value="4Fe4S-binding_SPASM_dom"/>
</dbReference>
<protein>
    <submittedName>
        <fullName evidence="8">Radical SAM protein</fullName>
    </submittedName>
</protein>
<dbReference type="InterPro" id="IPR013785">
    <property type="entry name" value="Aldolase_TIM"/>
</dbReference>
<evidence type="ECO:0000313" key="9">
    <source>
        <dbReference type="Proteomes" id="UP000325255"/>
    </source>
</evidence>
<evidence type="ECO:0000256" key="6">
    <source>
        <dbReference type="ARBA" id="ARBA00023014"/>
    </source>
</evidence>
<dbReference type="GO" id="GO:0051539">
    <property type="term" value="F:4 iron, 4 sulfur cluster binding"/>
    <property type="evidence" value="ECO:0007669"/>
    <property type="project" value="UniProtKB-KW"/>
</dbReference>
<organism evidence="8 9">
    <name type="scientific">Rhodovastum atsumiense</name>
    <dbReference type="NCBI Taxonomy" id="504468"/>
    <lineage>
        <taxon>Bacteria</taxon>
        <taxon>Pseudomonadati</taxon>
        <taxon>Pseudomonadota</taxon>
        <taxon>Alphaproteobacteria</taxon>
        <taxon>Acetobacterales</taxon>
        <taxon>Acetobacteraceae</taxon>
        <taxon>Rhodovastum</taxon>
    </lineage>
</organism>
<dbReference type="SFLD" id="SFLDG01067">
    <property type="entry name" value="SPASM/twitch_domain_containing"/>
    <property type="match status" value="1"/>
</dbReference>
<dbReference type="Gene3D" id="3.20.20.70">
    <property type="entry name" value="Aldolase class I"/>
    <property type="match status" value="1"/>
</dbReference>
<comment type="caution">
    <text evidence="8">The sequence shown here is derived from an EMBL/GenBank/DDBJ whole genome shotgun (WGS) entry which is preliminary data.</text>
</comment>
<keyword evidence="6" id="KW-0411">Iron-sulfur</keyword>
<dbReference type="NCBIfam" id="TIGR04085">
    <property type="entry name" value="rSAM_more_4Fe4S"/>
    <property type="match status" value="1"/>
</dbReference>
<dbReference type="PIRSF" id="PIRSF037420">
    <property type="entry name" value="PQQ_syn_pqqE"/>
    <property type="match status" value="1"/>
</dbReference>
<keyword evidence="3" id="KW-0949">S-adenosyl-L-methionine</keyword>
<dbReference type="InterPro" id="IPR050377">
    <property type="entry name" value="Radical_SAM_PqqE_MftC-like"/>
</dbReference>
<gene>
    <name evidence="8" type="ORF">F1189_07770</name>
</gene>
<evidence type="ECO:0000256" key="4">
    <source>
        <dbReference type="ARBA" id="ARBA00022723"/>
    </source>
</evidence>
<dbReference type="OrthoDB" id="9782387at2"/>
<dbReference type="Proteomes" id="UP000325255">
    <property type="component" value="Unassembled WGS sequence"/>
</dbReference>
<evidence type="ECO:0000259" key="7">
    <source>
        <dbReference type="PROSITE" id="PS51918"/>
    </source>
</evidence>
<name>A0A5M6IZW9_9PROT</name>
<keyword evidence="4" id="KW-0479">Metal-binding</keyword>
<dbReference type="InterPro" id="IPR058240">
    <property type="entry name" value="rSAM_sf"/>
</dbReference>
<accession>A0A5M6IZW9</accession>
<dbReference type="EMBL" id="VWPK01000009">
    <property type="protein sequence ID" value="KAA5612925.1"/>
    <property type="molecule type" value="Genomic_DNA"/>
</dbReference>
<dbReference type="PANTHER" id="PTHR11228:SF7">
    <property type="entry name" value="PQQA PEPTIDE CYCLASE"/>
    <property type="match status" value="1"/>
</dbReference>
<dbReference type="Pfam" id="PF04055">
    <property type="entry name" value="Radical_SAM"/>
    <property type="match status" value="1"/>
</dbReference>
<dbReference type="InterPro" id="IPR017200">
    <property type="entry name" value="PqqE-like"/>
</dbReference>
<dbReference type="Pfam" id="PF13186">
    <property type="entry name" value="SPASM"/>
    <property type="match status" value="1"/>
</dbReference>
<dbReference type="SUPFAM" id="SSF102114">
    <property type="entry name" value="Radical SAM enzymes"/>
    <property type="match status" value="1"/>
</dbReference>
<dbReference type="AlphaFoldDB" id="A0A5M6IZW9"/>
<proteinExistence type="predicted"/>
<evidence type="ECO:0000313" key="8">
    <source>
        <dbReference type="EMBL" id="KAA5612925.1"/>
    </source>
</evidence>
<sequence length="389" mass="43117">MHISGCCVDLLIFPKVMGFDSRSRMSEAADAWAKALENMITWKERQRAEHPLTYLFWESTLRCNLFCRHCGSDCLRDDSTADRELAGEVICAELDAIAREYDPGGITFAIIGGEPLVRRDIDAVGAHAAALGYNWGITTNAMLLDEKRLASLKAAGLTSIAVSLDGLAAQHDALRRRPGAFLRVSDALRRLVADPFWRAFDVICCVSRINIDHLGPFVDYLAGLGVPGVRLTPVFSRGRADAESGLMLSGEQTRQLLAFVATQRASRKDIDVTLSEEGYWGPNWECRIRESFHYCGSGINIGSILYDGQVTGCPSVSRRFVQGHLRDAPFLGIWNNAFTLFRQRETVALPRCRACAHWDLCKGGGCHLFDPVDSDVETCSLRKIGELWE</sequence>